<feature type="domain" description="N-acetyltransferase" evidence="1">
    <location>
        <begin position="39"/>
        <end position="215"/>
    </location>
</feature>
<dbReference type="InterPro" id="IPR016181">
    <property type="entry name" value="Acyl_CoA_acyltransferase"/>
</dbReference>
<dbReference type="GO" id="GO:0016747">
    <property type="term" value="F:acyltransferase activity, transferring groups other than amino-acyl groups"/>
    <property type="evidence" value="ECO:0007669"/>
    <property type="project" value="InterPro"/>
</dbReference>
<dbReference type="SUPFAM" id="SSF55729">
    <property type="entry name" value="Acyl-CoA N-acyltransferases (Nat)"/>
    <property type="match status" value="1"/>
</dbReference>
<evidence type="ECO:0000259" key="1">
    <source>
        <dbReference type="PROSITE" id="PS51186"/>
    </source>
</evidence>
<dbReference type="STRING" id="1122188.SAMN02745674_00996"/>
<reference evidence="2 3" key="1">
    <citation type="submission" date="2017-02" db="EMBL/GenBank/DDBJ databases">
        <authorList>
            <person name="Peterson S.W."/>
        </authorList>
    </citation>
    <scope>NUCLEOTIDE SEQUENCE [LARGE SCALE GENOMIC DNA]</scope>
    <source>
        <strain evidence="2 3">DSM 21749</strain>
    </source>
</reference>
<accession>A0A1T4NZ07</accession>
<dbReference type="AlphaFoldDB" id="A0A1T4NZ07"/>
<sequence length="221" mass="24559">MQHAMNPLTMTEDRRAGHPSTRIVGVRTVVGTAIGEFRDDILELRARVLAGWPYLWDGASPLEGPQTLQACLDSWRSVAVLAFDGDTLVGAATGLPLADDGREWREAALGAGIDPSRIFHFSGSVLLPAYRGRGLGHRFFDERESHARIIGGFDLTAFWAVEREPDHPRRPPFGRGHDGFWHKRGYSPRPRMAMDRGWSEEGAGVVAHPMACWARPLERAR</sequence>
<dbReference type="Pfam" id="PF00583">
    <property type="entry name" value="Acetyltransf_1"/>
    <property type="match status" value="1"/>
</dbReference>
<dbReference type="EMBL" id="FUXP01000002">
    <property type="protein sequence ID" value="SJZ84445.1"/>
    <property type="molecule type" value="Genomic_DNA"/>
</dbReference>
<organism evidence="2 3">
    <name type="scientific">Lysobacter spongiicola DSM 21749</name>
    <dbReference type="NCBI Taxonomy" id="1122188"/>
    <lineage>
        <taxon>Bacteria</taxon>
        <taxon>Pseudomonadati</taxon>
        <taxon>Pseudomonadota</taxon>
        <taxon>Gammaproteobacteria</taxon>
        <taxon>Lysobacterales</taxon>
        <taxon>Lysobacteraceae</taxon>
        <taxon>Novilysobacter</taxon>
    </lineage>
</organism>
<keyword evidence="3" id="KW-1185">Reference proteome</keyword>
<proteinExistence type="predicted"/>
<protein>
    <recommendedName>
        <fullName evidence="1">N-acetyltransferase domain-containing protein</fullName>
    </recommendedName>
</protein>
<dbReference type="InterPro" id="IPR000182">
    <property type="entry name" value="GNAT_dom"/>
</dbReference>
<name>A0A1T4NZ07_9GAMM</name>
<evidence type="ECO:0000313" key="2">
    <source>
        <dbReference type="EMBL" id="SJZ84445.1"/>
    </source>
</evidence>
<dbReference type="PROSITE" id="PS51186">
    <property type="entry name" value="GNAT"/>
    <property type="match status" value="1"/>
</dbReference>
<dbReference type="Gene3D" id="3.40.630.30">
    <property type="match status" value="1"/>
</dbReference>
<dbReference type="Proteomes" id="UP000190061">
    <property type="component" value="Unassembled WGS sequence"/>
</dbReference>
<dbReference type="CDD" id="cd04301">
    <property type="entry name" value="NAT_SF"/>
    <property type="match status" value="1"/>
</dbReference>
<evidence type="ECO:0000313" key="3">
    <source>
        <dbReference type="Proteomes" id="UP000190061"/>
    </source>
</evidence>
<gene>
    <name evidence="2" type="ORF">SAMN02745674_00996</name>
</gene>